<evidence type="ECO:0000313" key="4">
    <source>
        <dbReference type="Proteomes" id="UP000253153"/>
    </source>
</evidence>
<dbReference type="SUPFAM" id="SSF49503">
    <property type="entry name" value="Cupredoxins"/>
    <property type="match status" value="1"/>
</dbReference>
<feature type="compositionally biased region" description="Low complexity" evidence="1">
    <location>
        <begin position="277"/>
        <end position="302"/>
    </location>
</feature>
<comment type="caution">
    <text evidence="3">The sequence shown here is derived from an EMBL/GenBank/DDBJ whole genome shotgun (WGS) entry which is preliminary data.</text>
</comment>
<dbReference type="PANTHER" id="PTHR34883:SF4">
    <property type="entry name" value="CUPREDOXIN"/>
    <property type="match status" value="1"/>
</dbReference>
<feature type="region of interest" description="Disordered" evidence="1">
    <location>
        <begin position="261"/>
        <end position="302"/>
    </location>
</feature>
<feature type="compositionally biased region" description="Pro residues" evidence="1">
    <location>
        <begin position="57"/>
        <end position="68"/>
    </location>
</feature>
<dbReference type="RefSeq" id="XP_031021260.1">
    <property type="nucleotide sequence ID" value="XM_031154680.1"/>
</dbReference>
<dbReference type="EMBL" id="QKXC01000012">
    <property type="protein sequence ID" value="RBR26669.1"/>
    <property type="molecule type" value="Genomic_DNA"/>
</dbReference>
<reference evidence="3 4" key="1">
    <citation type="submission" date="2018-06" db="EMBL/GenBank/DDBJ databases">
        <title>Fusarium incarnatum-equiseti species complex species 28.</title>
        <authorList>
            <person name="Gardiner D.M."/>
        </authorList>
    </citation>
    <scope>NUCLEOTIDE SEQUENCE [LARGE SCALE GENOMIC DNA]</scope>
    <source>
        <strain evidence="3 4">FIESC_28</strain>
    </source>
</reference>
<feature type="compositionally biased region" description="Low complexity" evidence="1">
    <location>
        <begin position="45"/>
        <end position="56"/>
    </location>
</feature>
<feature type="region of interest" description="Disordered" evidence="1">
    <location>
        <begin position="45"/>
        <end position="69"/>
    </location>
</feature>
<dbReference type="Gene3D" id="2.60.40.420">
    <property type="entry name" value="Cupredoxins - blue copper proteins"/>
    <property type="match status" value="1"/>
</dbReference>
<dbReference type="InterPro" id="IPR052953">
    <property type="entry name" value="Ser-rich/MCO-related"/>
</dbReference>
<name>A0A366SBJ6_9HYPO</name>
<evidence type="ECO:0008006" key="5">
    <source>
        <dbReference type="Google" id="ProtNLM"/>
    </source>
</evidence>
<organism evidence="3 4">
    <name type="scientific">Fusarium coffeatum</name>
    <dbReference type="NCBI Taxonomy" id="231269"/>
    <lineage>
        <taxon>Eukaryota</taxon>
        <taxon>Fungi</taxon>
        <taxon>Dikarya</taxon>
        <taxon>Ascomycota</taxon>
        <taxon>Pezizomycotina</taxon>
        <taxon>Sordariomycetes</taxon>
        <taxon>Hypocreomycetidae</taxon>
        <taxon>Hypocreales</taxon>
        <taxon>Nectriaceae</taxon>
        <taxon>Fusarium</taxon>
        <taxon>Fusarium incarnatum-equiseti species complex</taxon>
    </lineage>
</organism>
<protein>
    <recommendedName>
        <fullName evidence="5">Phytocyanin domain-containing protein</fullName>
    </recommendedName>
</protein>
<feature type="chain" id="PRO_5016769985" description="Phytocyanin domain-containing protein" evidence="2">
    <location>
        <begin position="18"/>
        <end position="354"/>
    </location>
</feature>
<keyword evidence="4" id="KW-1185">Reference proteome</keyword>
<proteinExistence type="predicted"/>
<gene>
    <name evidence="3" type="ORF">FIESC28_00529</name>
</gene>
<accession>A0A366SBJ6</accession>
<dbReference type="PANTHER" id="PTHR34883">
    <property type="entry name" value="SERINE-RICH PROTEIN, PUTATIVE-RELATED-RELATED"/>
    <property type="match status" value="1"/>
</dbReference>
<dbReference type="GeneID" id="41989976"/>
<dbReference type="Proteomes" id="UP000253153">
    <property type="component" value="Unassembled WGS sequence"/>
</dbReference>
<sequence length="354" mass="36189">MKTSTFALAAFAPMVFAARFHERRTHPEPEMPAAPEMPAMEHPVAAPAAPAEHPVAAPAPPAEHPAPPAEVKHPAEVVEAPAKVVHPGVTKESKTEIIIIWHNAGAGAETTTVNEKVTVTQTITKGGEVIETKPAEAAQHTVTVGGPGGLVYQPEELHDIPIGDTVVFEFLSQNHTVSQSGFDTPCDAMEGGMDSGFMANPNNTVSPPPQVAMQVMVDTPLWFYCKQGNHCGQGMVFSINPSAEKTHAKFKEMAIQQKGDGKLAPIQGGEPAPPAASKPAEAAPPAAAPPAGTDAAAAPPEATGVVPGKGTVAPDGSCVCHVSCAAGAFPAAAQGINSFGGMAGAMPYNLGGIS</sequence>
<dbReference type="OrthoDB" id="1921208at2759"/>
<feature type="signal peptide" evidence="2">
    <location>
        <begin position="1"/>
        <end position="17"/>
    </location>
</feature>
<evidence type="ECO:0000256" key="2">
    <source>
        <dbReference type="SAM" id="SignalP"/>
    </source>
</evidence>
<keyword evidence="2" id="KW-0732">Signal</keyword>
<evidence type="ECO:0000313" key="3">
    <source>
        <dbReference type="EMBL" id="RBR26669.1"/>
    </source>
</evidence>
<dbReference type="AlphaFoldDB" id="A0A366SBJ6"/>
<dbReference type="InterPro" id="IPR008972">
    <property type="entry name" value="Cupredoxin"/>
</dbReference>
<evidence type="ECO:0000256" key="1">
    <source>
        <dbReference type="SAM" id="MobiDB-lite"/>
    </source>
</evidence>
<dbReference type="CDD" id="cd00920">
    <property type="entry name" value="Cupredoxin"/>
    <property type="match status" value="1"/>
</dbReference>